<evidence type="ECO:0000256" key="1">
    <source>
        <dbReference type="SAM" id="MobiDB-lite"/>
    </source>
</evidence>
<reference evidence="2" key="1">
    <citation type="submission" date="2023-02" db="EMBL/GenBank/DDBJ databases">
        <title>Colletotrichum kahawae CIFC_Que2 genome sequencing and assembly.</title>
        <authorList>
            <person name="Baroncelli R."/>
        </authorList>
    </citation>
    <scope>NUCLEOTIDE SEQUENCE</scope>
    <source>
        <strain evidence="2">CIFC_Que2</strain>
    </source>
</reference>
<dbReference type="AlphaFoldDB" id="A0AAE0D4Y5"/>
<feature type="compositionally biased region" description="Polar residues" evidence="1">
    <location>
        <begin position="65"/>
        <end position="80"/>
    </location>
</feature>
<feature type="region of interest" description="Disordered" evidence="1">
    <location>
        <begin position="36"/>
        <end position="80"/>
    </location>
</feature>
<proteinExistence type="predicted"/>
<evidence type="ECO:0000313" key="2">
    <source>
        <dbReference type="EMBL" id="KAK2754990.1"/>
    </source>
</evidence>
<dbReference type="Proteomes" id="UP001281614">
    <property type="component" value="Unassembled WGS sequence"/>
</dbReference>
<keyword evidence="3" id="KW-1185">Reference proteome</keyword>
<sequence>MARLVQLEPSIPLPPLLPLLPFNPHHSNIEGVSSWAASEAVAPPNHPKSQSACSYRPQVPGGSSGRQLTAPLTSAQLSRL</sequence>
<comment type="caution">
    <text evidence="2">The sequence shown here is derived from an EMBL/GenBank/DDBJ whole genome shotgun (WGS) entry which is preliminary data.</text>
</comment>
<gene>
    <name evidence="2" type="ORF">CKAH01_06004</name>
</gene>
<organism evidence="2 3">
    <name type="scientific">Colletotrichum kahawae</name>
    <name type="common">Coffee berry disease fungus</name>
    <dbReference type="NCBI Taxonomy" id="34407"/>
    <lineage>
        <taxon>Eukaryota</taxon>
        <taxon>Fungi</taxon>
        <taxon>Dikarya</taxon>
        <taxon>Ascomycota</taxon>
        <taxon>Pezizomycotina</taxon>
        <taxon>Sordariomycetes</taxon>
        <taxon>Hypocreomycetidae</taxon>
        <taxon>Glomerellales</taxon>
        <taxon>Glomerellaceae</taxon>
        <taxon>Colletotrichum</taxon>
        <taxon>Colletotrichum gloeosporioides species complex</taxon>
    </lineage>
</organism>
<dbReference type="EMBL" id="VYYT01000223">
    <property type="protein sequence ID" value="KAK2754990.1"/>
    <property type="molecule type" value="Genomic_DNA"/>
</dbReference>
<evidence type="ECO:0000313" key="3">
    <source>
        <dbReference type="Proteomes" id="UP001281614"/>
    </source>
</evidence>
<protein>
    <submittedName>
        <fullName evidence="2">Uncharacterized protein</fullName>
    </submittedName>
</protein>
<accession>A0AAE0D4Y5</accession>
<name>A0AAE0D4Y5_COLKA</name>